<comment type="subcellular location">
    <subcellularLocation>
        <location evidence="1">Membrane</location>
        <topology evidence="1">Multi-pass membrane protein</topology>
    </subcellularLocation>
</comment>
<reference evidence="8 9" key="1">
    <citation type="submission" date="2018-03" db="EMBL/GenBank/DDBJ databases">
        <title>Cereibacter changlensis.</title>
        <authorList>
            <person name="Meyer T.E."/>
            <person name="Miller S."/>
            <person name="Lodha T."/>
            <person name="Gandham S."/>
            <person name="Chintalapati S."/>
            <person name="Chintalapati V.R."/>
        </authorList>
    </citation>
    <scope>NUCLEOTIDE SEQUENCE [LARGE SCALE GENOMIC DNA]</scope>
    <source>
        <strain evidence="8 9">JA139</strain>
    </source>
</reference>
<dbReference type="Gene3D" id="1.20.1730.10">
    <property type="entry name" value="Sodium/glucose cotransporter"/>
    <property type="match status" value="1"/>
</dbReference>
<keyword evidence="5 7" id="KW-0472">Membrane</keyword>
<dbReference type="PROSITE" id="PS50283">
    <property type="entry name" value="NA_SOLUT_SYMP_3"/>
    <property type="match status" value="1"/>
</dbReference>
<feature type="transmembrane region" description="Helical" evidence="7">
    <location>
        <begin position="6"/>
        <end position="24"/>
    </location>
</feature>
<dbReference type="Pfam" id="PF00474">
    <property type="entry name" value="SSF"/>
    <property type="match status" value="1"/>
</dbReference>
<feature type="transmembrane region" description="Helical" evidence="7">
    <location>
        <begin position="115"/>
        <end position="134"/>
    </location>
</feature>
<dbReference type="InterPro" id="IPR001734">
    <property type="entry name" value="Na/solute_symporter"/>
</dbReference>
<feature type="non-terminal residue" evidence="8">
    <location>
        <position position="153"/>
    </location>
</feature>
<gene>
    <name evidence="8" type="ORF">C5F48_20005</name>
</gene>
<keyword evidence="3 7" id="KW-0812">Transmembrane</keyword>
<dbReference type="Proteomes" id="UP000241010">
    <property type="component" value="Unassembled WGS sequence"/>
</dbReference>
<comment type="caution">
    <text evidence="8">The sequence shown here is derived from an EMBL/GenBank/DDBJ whole genome shotgun (WGS) entry which is preliminary data.</text>
</comment>
<dbReference type="AlphaFoldDB" id="A0A2T4JQ18"/>
<evidence type="ECO:0000256" key="7">
    <source>
        <dbReference type="SAM" id="Phobius"/>
    </source>
</evidence>
<evidence type="ECO:0000256" key="3">
    <source>
        <dbReference type="ARBA" id="ARBA00022692"/>
    </source>
</evidence>
<evidence type="ECO:0000313" key="9">
    <source>
        <dbReference type="Proteomes" id="UP000241010"/>
    </source>
</evidence>
<dbReference type="GO" id="GO:0022857">
    <property type="term" value="F:transmembrane transporter activity"/>
    <property type="evidence" value="ECO:0007669"/>
    <property type="project" value="InterPro"/>
</dbReference>
<feature type="transmembrane region" description="Helical" evidence="7">
    <location>
        <begin position="40"/>
        <end position="63"/>
    </location>
</feature>
<sequence>MPFNVLVLSCVAYVILLFLVAFMVERRAAVGALPWLRSPIVYTLSLSIYCTAWTFYGAVGYAARSGLEYVTIYLGPTLVFIGWWWVLRKLVRIGRQQRVTSIADLISSRYGKSNLLGVIVTLIAVLAATPYIALQLQSVTLSFNVFASATPAG</sequence>
<name>A0A2T4JQ18_9RHOB</name>
<dbReference type="GO" id="GO:0016020">
    <property type="term" value="C:membrane"/>
    <property type="evidence" value="ECO:0007669"/>
    <property type="project" value="UniProtKB-SubCell"/>
</dbReference>
<keyword evidence="4 7" id="KW-1133">Transmembrane helix</keyword>
<feature type="transmembrane region" description="Helical" evidence="7">
    <location>
        <begin position="69"/>
        <end position="87"/>
    </location>
</feature>
<dbReference type="EMBL" id="PZKG01000153">
    <property type="protein sequence ID" value="PTE19991.1"/>
    <property type="molecule type" value="Genomic_DNA"/>
</dbReference>
<organism evidence="8 9">
    <name type="scientific">Cereibacter changlensis JA139</name>
    <dbReference type="NCBI Taxonomy" id="1188249"/>
    <lineage>
        <taxon>Bacteria</taxon>
        <taxon>Pseudomonadati</taxon>
        <taxon>Pseudomonadota</taxon>
        <taxon>Alphaproteobacteria</taxon>
        <taxon>Rhodobacterales</taxon>
        <taxon>Paracoccaceae</taxon>
        <taxon>Cereibacter</taxon>
    </lineage>
</organism>
<dbReference type="InterPro" id="IPR038377">
    <property type="entry name" value="Na/Glc_symporter_sf"/>
</dbReference>
<evidence type="ECO:0000256" key="6">
    <source>
        <dbReference type="RuleBase" id="RU362091"/>
    </source>
</evidence>
<protein>
    <submittedName>
        <fullName evidence="8">Sodium:solute symporter</fullName>
    </submittedName>
</protein>
<accession>A0A2T4JQ18</accession>
<keyword evidence="9" id="KW-1185">Reference proteome</keyword>
<evidence type="ECO:0000256" key="2">
    <source>
        <dbReference type="ARBA" id="ARBA00006434"/>
    </source>
</evidence>
<evidence type="ECO:0000256" key="1">
    <source>
        <dbReference type="ARBA" id="ARBA00004141"/>
    </source>
</evidence>
<evidence type="ECO:0000256" key="4">
    <source>
        <dbReference type="ARBA" id="ARBA00022989"/>
    </source>
</evidence>
<evidence type="ECO:0000256" key="5">
    <source>
        <dbReference type="ARBA" id="ARBA00023136"/>
    </source>
</evidence>
<comment type="similarity">
    <text evidence="2 6">Belongs to the sodium:solute symporter (SSF) (TC 2.A.21) family.</text>
</comment>
<proteinExistence type="inferred from homology"/>
<evidence type="ECO:0000313" key="8">
    <source>
        <dbReference type="EMBL" id="PTE19991.1"/>
    </source>
</evidence>